<keyword evidence="1" id="KW-0808">Transferase</keyword>
<proteinExistence type="predicted"/>
<evidence type="ECO:0000313" key="2">
    <source>
        <dbReference type="Proteomes" id="UP000004986"/>
    </source>
</evidence>
<comment type="caution">
    <text evidence="1">The sequence shown here is derived from an EMBL/GenBank/DDBJ whole genome shotgun (WGS) entry which is preliminary data.</text>
</comment>
<dbReference type="AlphaFoldDB" id="F3GGI3"/>
<organism evidence="1 2">
    <name type="scientific">Pseudomonas syringae pv. pisi str. 1704B</name>
    <dbReference type="NCBI Taxonomy" id="629263"/>
    <lineage>
        <taxon>Bacteria</taxon>
        <taxon>Pseudomonadati</taxon>
        <taxon>Pseudomonadota</taxon>
        <taxon>Gammaproteobacteria</taxon>
        <taxon>Pseudomonadales</taxon>
        <taxon>Pseudomonadaceae</taxon>
        <taxon>Pseudomonas</taxon>
        <taxon>Pseudomonas syringae</taxon>
    </lineage>
</organism>
<dbReference type="SUPFAM" id="SSF53756">
    <property type="entry name" value="UDP-Glycosyltransferase/glycogen phosphorylase"/>
    <property type="match status" value="1"/>
</dbReference>
<dbReference type="Gene3D" id="3.40.50.2000">
    <property type="entry name" value="Glycogen Phosphorylase B"/>
    <property type="match status" value="1"/>
</dbReference>
<dbReference type="GO" id="GO:0016740">
    <property type="term" value="F:transferase activity"/>
    <property type="evidence" value="ECO:0007669"/>
    <property type="project" value="UniProtKB-KW"/>
</dbReference>
<reference evidence="1 2" key="1">
    <citation type="journal article" date="2011" name="PLoS Pathog.">
        <title>Dynamic evolution of pathogenicity revealed by sequencing and comparative genomics of 19 Pseudomonas syringae isolates.</title>
        <authorList>
            <person name="Baltrus D.A."/>
            <person name="Nishimura M.T."/>
            <person name="Romanchuk A."/>
            <person name="Chang J.H."/>
            <person name="Mukhtar M.S."/>
            <person name="Cherkis K."/>
            <person name="Roach J."/>
            <person name="Grant S.R."/>
            <person name="Jones C.D."/>
            <person name="Dangl J.L."/>
        </authorList>
    </citation>
    <scope>NUCLEOTIDE SEQUENCE [LARGE SCALE GENOMIC DNA]</scope>
    <source>
        <strain evidence="1 2">1704B</strain>
    </source>
</reference>
<dbReference type="EMBL" id="AEAI01001519">
    <property type="protein sequence ID" value="EGH46183.1"/>
    <property type="molecule type" value="Genomic_DNA"/>
</dbReference>
<feature type="non-terminal residue" evidence="1">
    <location>
        <position position="36"/>
    </location>
</feature>
<dbReference type="Proteomes" id="UP000004986">
    <property type="component" value="Unassembled WGS sequence"/>
</dbReference>
<gene>
    <name evidence="1" type="ORF">PSYPI_29294</name>
</gene>
<name>F3GGI3_PSESJ</name>
<protein>
    <submittedName>
        <fullName evidence="1">Glycosyl transferase, group 1</fullName>
    </submittedName>
</protein>
<evidence type="ECO:0000313" key="1">
    <source>
        <dbReference type="EMBL" id="EGH46183.1"/>
    </source>
</evidence>
<keyword evidence="2" id="KW-1185">Reference proteome</keyword>
<dbReference type="HOGENOM" id="CLU_3361666_0_0_6"/>
<accession>F3GGI3</accession>
<sequence>MKILFINSLYAPDIGGGAEIILQRTVEGLQQRGHSL</sequence>